<sequence>MYHLTVASVLVVLEVLTSAQGTCIPEELSSFNFLSLSLSSLHLKIENGEPTPTVIMESYDSAQHSNFLFELRFYSCSDRNQDLFTIRSQPINNQRYYLANTGSDSVPDLVADDGTPFTSGSDQRLFVYTRGQSLDLLEIESRNGFLSSDTLSVVYLPNSFTWVFLAIHH</sequence>
<accession>A0A7J7JL40</accession>
<feature type="signal peptide" evidence="1">
    <location>
        <begin position="1"/>
        <end position="21"/>
    </location>
</feature>
<comment type="caution">
    <text evidence="2">The sequence shown here is derived from an EMBL/GenBank/DDBJ whole genome shotgun (WGS) entry which is preliminary data.</text>
</comment>
<evidence type="ECO:0000313" key="2">
    <source>
        <dbReference type="EMBL" id="KAF6026146.1"/>
    </source>
</evidence>
<reference evidence="2" key="1">
    <citation type="submission" date="2020-06" db="EMBL/GenBank/DDBJ databases">
        <title>Draft genome of Bugula neritina, a colonial animal packing powerful symbionts and potential medicines.</title>
        <authorList>
            <person name="Rayko M."/>
        </authorList>
    </citation>
    <scope>NUCLEOTIDE SEQUENCE [LARGE SCALE GENOMIC DNA]</scope>
    <source>
        <strain evidence="2">Kwan_BN1</strain>
    </source>
</reference>
<dbReference type="EMBL" id="VXIV02002339">
    <property type="protein sequence ID" value="KAF6026146.1"/>
    <property type="molecule type" value="Genomic_DNA"/>
</dbReference>
<feature type="chain" id="PRO_5029731770" evidence="1">
    <location>
        <begin position="22"/>
        <end position="169"/>
    </location>
</feature>
<keyword evidence="3" id="KW-1185">Reference proteome</keyword>
<name>A0A7J7JL40_BUGNE</name>
<evidence type="ECO:0000313" key="3">
    <source>
        <dbReference type="Proteomes" id="UP000593567"/>
    </source>
</evidence>
<dbReference type="Proteomes" id="UP000593567">
    <property type="component" value="Unassembled WGS sequence"/>
</dbReference>
<keyword evidence="1" id="KW-0732">Signal</keyword>
<organism evidence="2 3">
    <name type="scientific">Bugula neritina</name>
    <name type="common">Brown bryozoan</name>
    <name type="synonym">Sertularia neritina</name>
    <dbReference type="NCBI Taxonomy" id="10212"/>
    <lineage>
        <taxon>Eukaryota</taxon>
        <taxon>Metazoa</taxon>
        <taxon>Spiralia</taxon>
        <taxon>Lophotrochozoa</taxon>
        <taxon>Bryozoa</taxon>
        <taxon>Gymnolaemata</taxon>
        <taxon>Cheilostomatida</taxon>
        <taxon>Flustrina</taxon>
        <taxon>Buguloidea</taxon>
        <taxon>Bugulidae</taxon>
        <taxon>Bugula</taxon>
    </lineage>
</organism>
<proteinExistence type="predicted"/>
<protein>
    <submittedName>
        <fullName evidence="2">Uncharacterized protein</fullName>
    </submittedName>
</protein>
<gene>
    <name evidence="2" type="ORF">EB796_015547</name>
</gene>
<evidence type="ECO:0000256" key="1">
    <source>
        <dbReference type="SAM" id="SignalP"/>
    </source>
</evidence>
<dbReference type="AlphaFoldDB" id="A0A7J7JL40"/>